<evidence type="ECO:0000313" key="3">
    <source>
        <dbReference type="Proteomes" id="UP000298097"/>
    </source>
</evidence>
<evidence type="ECO:0000256" key="1">
    <source>
        <dbReference type="SAM" id="Phobius"/>
    </source>
</evidence>
<name>A0A4R9HBV8_9LEPT</name>
<keyword evidence="1" id="KW-0472">Membrane</keyword>
<feature type="non-terminal residue" evidence="2">
    <location>
        <position position="1"/>
    </location>
</feature>
<feature type="transmembrane region" description="Helical" evidence="1">
    <location>
        <begin position="26"/>
        <end position="44"/>
    </location>
</feature>
<keyword evidence="3" id="KW-1185">Reference proteome</keyword>
<keyword evidence="1" id="KW-0812">Transmembrane</keyword>
<evidence type="ECO:0000313" key="2">
    <source>
        <dbReference type="EMBL" id="TGK44151.1"/>
    </source>
</evidence>
<dbReference type="AlphaFoldDB" id="A0A4R9HBV8"/>
<protein>
    <submittedName>
        <fullName evidence="2">Uncharacterized protein</fullName>
    </submittedName>
</protein>
<organism evidence="2 3">
    <name type="scientific">Leptospira andrefontaineae</name>
    <dbReference type="NCBI Taxonomy" id="2484976"/>
    <lineage>
        <taxon>Bacteria</taxon>
        <taxon>Pseudomonadati</taxon>
        <taxon>Spirochaetota</taxon>
        <taxon>Spirochaetia</taxon>
        <taxon>Leptospirales</taxon>
        <taxon>Leptospiraceae</taxon>
        <taxon>Leptospira</taxon>
    </lineage>
</organism>
<proteinExistence type="predicted"/>
<accession>A0A4R9HBV8</accession>
<reference evidence="2" key="1">
    <citation type="journal article" date="2019" name="PLoS Negl. Trop. Dis.">
        <title>Revisiting the worldwide diversity of Leptospira species in the environment.</title>
        <authorList>
            <person name="Vincent A.T."/>
            <person name="Schiettekatte O."/>
            <person name="Bourhy P."/>
            <person name="Veyrier F.J."/>
            <person name="Picardeau M."/>
        </authorList>
    </citation>
    <scope>NUCLEOTIDE SEQUENCE [LARGE SCALE GENOMIC DNA]</scope>
    <source>
        <strain evidence="2">201800301</strain>
    </source>
</reference>
<dbReference type="EMBL" id="RQEY01000003">
    <property type="protein sequence ID" value="TGK44151.1"/>
    <property type="molecule type" value="Genomic_DNA"/>
</dbReference>
<dbReference type="Proteomes" id="UP000298097">
    <property type="component" value="Unassembled WGS sequence"/>
</dbReference>
<sequence length="84" mass="9858">FLFLLLPGTILYVQSIFKEKFKKDKVFNIIFYLSLLLVFSAAFFPTKLYTMSFLNFSLNMDWTYRIVPGKSRNKNSISPLTENS</sequence>
<comment type="caution">
    <text evidence="2">The sequence shown here is derived from an EMBL/GenBank/DDBJ whole genome shotgun (WGS) entry which is preliminary data.</text>
</comment>
<keyword evidence="1" id="KW-1133">Transmembrane helix</keyword>
<gene>
    <name evidence="2" type="ORF">EHO65_01850</name>
</gene>